<keyword evidence="1" id="KW-0732">Signal</keyword>
<organism evidence="2 3">
    <name type="scientific">Vitrella brassicaformis (strain CCMP3155)</name>
    <dbReference type="NCBI Taxonomy" id="1169540"/>
    <lineage>
        <taxon>Eukaryota</taxon>
        <taxon>Sar</taxon>
        <taxon>Alveolata</taxon>
        <taxon>Colpodellida</taxon>
        <taxon>Vitrellaceae</taxon>
        <taxon>Vitrella</taxon>
    </lineage>
</organism>
<sequence length="326" mass="35936">MLLVLAPFLLIALAHSSNGVHFCSEEGCHIDSPHNGTSFADVSASRQRAPKLRNQLQAVRSSIRAAQGVNEKAIETLSRSSSLLGARGGLPLKEARVTVATRTGTSRAEIVPPIPGGAQCIINFKQVDEVPHSEKKKRRGDLGFGSVEVETQFFELMFAATMEGGLACDNGLPCVSNQPITVQLQHDMRLIGTARGVCTMVYDYNNPDECFVHLATSDGFAYCLNVQAGTEILPEGWYMELLAEDMTMEHFCKSHIDYDSPAGAPHVANMIFPGYHKYDKIVERRRNELGTWPPSAFEPYWSVHILSRLLAEDAKLLRLLPHYPNA</sequence>
<gene>
    <name evidence="2" type="ORF">Vbra_21945</name>
</gene>
<accession>A0A0G4G4P6</accession>
<dbReference type="Proteomes" id="UP000041254">
    <property type="component" value="Unassembled WGS sequence"/>
</dbReference>
<evidence type="ECO:0000313" key="2">
    <source>
        <dbReference type="EMBL" id="CEM23381.1"/>
    </source>
</evidence>
<feature type="chain" id="PRO_5005190195" evidence="1">
    <location>
        <begin position="20"/>
        <end position="326"/>
    </location>
</feature>
<protein>
    <submittedName>
        <fullName evidence="2">Uncharacterized protein</fullName>
    </submittedName>
</protein>
<dbReference type="AlphaFoldDB" id="A0A0G4G4P6"/>
<evidence type="ECO:0000313" key="3">
    <source>
        <dbReference type="Proteomes" id="UP000041254"/>
    </source>
</evidence>
<evidence type="ECO:0000256" key="1">
    <source>
        <dbReference type="SAM" id="SignalP"/>
    </source>
</evidence>
<dbReference type="EMBL" id="CDMY01000566">
    <property type="protein sequence ID" value="CEM23381.1"/>
    <property type="molecule type" value="Genomic_DNA"/>
</dbReference>
<name>A0A0G4G4P6_VITBC</name>
<dbReference type="VEuPathDB" id="CryptoDB:Vbra_21945"/>
<reference evidence="2 3" key="1">
    <citation type="submission" date="2014-11" db="EMBL/GenBank/DDBJ databases">
        <authorList>
            <person name="Zhu J."/>
            <person name="Qi W."/>
            <person name="Song R."/>
        </authorList>
    </citation>
    <scope>NUCLEOTIDE SEQUENCE [LARGE SCALE GENOMIC DNA]</scope>
</reference>
<keyword evidence="3" id="KW-1185">Reference proteome</keyword>
<proteinExistence type="predicted"/>
<dbReference type="InParanoid" id="A0A0G4G4P6"/>
<feature type="signal peptide" evidence="1">
    <location>
        <begin position="1"/>
        <end position="19"/>
    </location>
</feature>